<dbReference type="RefSeq" id="WP_129087165.1">
    <property type="nucleotide sequence ID" value="NZ_CP053836.1"/>
</dbReference>
<gene>
    <name evidence="2" type="ORF">CRV07_07775</name>
</gene>
<name>A0A4V1M0I8_9BACT</name>
<proteinExistence type="predicted"/>
<accession>A0A4V1M0I8</accession>
<dbReference type="Proteomes" id="UP000289758">
    <property type="component" value="Unassembled WGS sequence"/>
</dbReference>
<dbReference type="InterPro" id="IPR041215">
    <property type="entry name" value="FlgO_dom"/>
</dbReference>
<dbReference type="Pfam" id="PF17680">
    <property type="entry name" value="FlgO"/>
    <property type="match status" value="1"/>
</dbReference>
<dbReference type="AlphaFoldDB" id="A0A4V1M0I8"/>
<dbReference type="PROSITE" id="PS51257">
    <property type="entry name" value="PROKAR_LIPOPROTEIN"/>
    <property type="match status" value="1"/>
</dbReference>
<reference evidence="2 3" key="1">
    <citation type="submission" date="2017-10" db="EMBL/GenBank/DDBJ databases">
        <title>Genomics of the genus Arcobacter.</title>
        <authorList>
            <person name="Perez-Cataluna A."/>
            <person name="Figueras M.J."/>
        </authorList>
    </citation>
    <scope>NUCLEOTIDE SEQUENCE [LARGE SCALE GENOMIC DNA]</scope>
    <source>
        <strain evidence="2 3">CECT 8441</strain>
    </source>
</reference>
<protein>
    <recommendedName>
        <fullName evidence="1">FlgO domain-containing protein</fullName>
    </recommendedName>
</protein>
<evidence type="ECO:0000313" key="2">
    <source>
        <dbReference type="EMBL" id="RXK05962.1"/>
    </source>
</evidence>
<organism evidence="2 3">
    <name type="scientific">Halarcobacter ebronensis</name>
    <dbReference type="NCBI Taxonomy" id="1462615"/>
    <lineage>
        <taxon>Bacteria</taxon>
        <taxon>Pseudomonadati</taxon>
        <taxon>Campylobacterota</taxon>
        <taxon>Epsilonproteobacteria</taxon>
        <taxon>Campylobacterales</taxon>
        <taxon>Arcobacteraceae</taxon>
        <taxon>Halarcobacter</taxon>
    </lineage>
</organism>
<sequence>MSSKSIKILKYSFTSIFLIIFLTSCSNIAKSIASKSPTYHKNIIGSNDFNSLVEDLIKKQESRLNAEIGNEEVVLVSDFVNIDTLQNHSKLGFLLSEQLKNSLSRRGIIIREIELGRDFQLGHRGFNLLTREQKDIKSSEVDNQFAVVGTYSVTTQSLIVFVKLIDITTGNILSSASSETIVDEEILDLEASGQNRRVIAPMVL</sequence>
<comment type="caution">
    <text evidence="2">The sequence shown here is derived from an EMBL/GenBank/DDBJ whole genome shotgun (WGS) entry which is preliminary data.</text>
</comment>
<dbReference type="OrthoDB" id="5343792at2"/>
<feature type="domain" description="FlgO" evidence="1">
    <location>
        <begin position="51"/>
        <end position="179"/>
    </location>
</feature>
<keyword evidence="3" id="KW-1185">Reference proteome</keyword>
<dbReference type="EMBL" id="PDKK01000005">
    <property type="protein sequence ID" value="RXK05962.1"/>
    <property type="molecule type" value="Genomic_DNA"/>
</dbReference>
<evidence type="ECO:0000313" key="3">
    <source>
        <dbReference type="Proteomes" id="UP000289758"/>
    </source>
</evidence>
<evidence type="ECO:0000259" key="1">
    <source>
        <dbReference type="Pfam" id="PF17680"/>
    </source>
</evidence>